<evidence type="ECO:0000313" key="7">
    <source>
        <dbReference type="EMBL" id="AGI65897.1"/>
    </source>
</evidence>
<dbReference type="GO" id="GO:0016491">
    <property type="term" value="F:oxidoreductase activity"/>
    <property type="evidence" value="ECO:0007669"/>
    <property type="project" value="InterPro"/>
</dbReference>
<keyword evidence="4 5" id="KW-0472">Membrane</keyword>
<protein>
    <recommendedName>
        <fullName evidence="6">Fatty acid hydroxylase domain-containing protein</fullName>
    </recommendedName>
</protein>
<dbReference type="InterPro" id="IPR006694">
    <property type="entry name" value="Fatty_acid_hydroxylase"/>
</dbReference>
<dbReference type="HOGENOM" id="CLU_069358_0_0_5"/>
<feature type="transmembrane region" description="Helical" evidence="5">
    <location>
        <begin position="44"/>
        <end position="65"/>
    </location>
</feature>
<dbReference type="InterPro" id="IPR050307">
    <property type="entry name" value="Sterol_Desaturase_Related"/>
</dbReference>
<dbReference type="OrthoDB" id="9770329at2"/>
<feature type="transmembrane region" description="Helical" evidence="5">
    <location>
        <begin position="172"/>
        <end position="191"/>
    </location>
</feature>
<dbReference type="Proteomes" id="UP000005307">
    <property type="component" value="Chromosome"/>
</dbReference>
<evidence type="ECO:0000256" key="1">
    <source>
        <dbReference type="ARBA" id="ARBA00004370"/>
    </source>
</evidence>
<evidence type="ECO:0000256" key="5">
    <source>
        <dbReference type="SAM" id="Phobius"/>
    </source>
</evidence>
<feature type="domain" description="Fatty acid hydroxylase" evidence="6">
    <location>
        <begin position="179"/>
        <end position="307"/>
    </location>
</feature>
<evidence type="ECO:0000313" key="8">
    <source>
        <dbReference type="Proteomes" id="UP000005307"/>
    </source>
</evidence>
<dbReference type="PANTHER" id="PTHR11863">
    <property type="entry name" value="STEROL DESATURASE"/>
    <property type="match status" value="1"/>
</dbReference>
<keyword evidence="3 5" id="KW-1133">Transmembrane helix</keyword>
<dbReference type="GO" id="GO:0005506">
    <property type="term" value="F:iron ion binding"/>
    <property type="evidence" value="ECO:0007669"/>
    <property type="project" value="InterPro"/>
</dbReference>
<evidence type="ECO:0000256" key="2">
    <source>
        <dbReference type="ARBA" id="ARBA00022692"/>
    </source>
</evidence>
<comment type="subcellular location">
    <subcellularLocation>
        <location evidence="1">Membrane</location>
    </subcellularLocation>
</comment>
<dbReference type="eggNOG" id="COG3000">
    <property type="taxonomic scope" value="Bacteria"/>
</dbReference>
<feature type="transmembrane region" description="Helical" evidence="5">
    <location>
        <begin position="251"/>
        <end position="270"/>
    </location>
</feature>
<reference evidence="7 8" key="1">
    <citation type="journal article" date="2013" name="PLoS ONE">
        <title>Poles Apart: Arctic and Antarctic Octadecabacter strains Share High Genome Plasticity and a New Type of Xanthorhodopsin.</title>
        <authorList>
            <person name="Vollmers J."/>
            <person name="Voget S."/>
            <person name="Dietrich S."/>
            <person name="Gollnow K."/>
            <person name="Smits M."/>
            <person name="Meyer K."/>
            <person name="Brinkhoff T."/>
            <person name="Simon M."/>
            <person name="Daniel R."/>
        </authorList>
    </citation>
    <scope>NUCLEOTIDE SEQUENCE [LARGE SCALE GENOMIC DNA]</scope>
    <source>
        <strain evidence="7 8">307</strain>
    </source>
</reference>
<dbReference type="AlphaFoldDB" id="M9R0X3"/>
<dbReference type="Pfam" id="PF04116">
    <property type="entry name" value="FA_hydroxylase"/>
    <property type="match status" value="1"/>
</dbReference>
<gene>
    <name evidence="7" type="ORF">OAN307_c01260</name>
</gene>
<dbReference type="EMBL" id="CP003740">
    <property type="protein sequence ID" value="AGI65897.1"/>
    <property type="molecule type" value="Genomic_DNA"/>
</dbReference>
<dbReference type="STRING" id="391626.OAN307_c01260"/>
<organism evidence="7 8">
    <name type="scientific">Octadecabacter antarcticus 307</name>
    <dbReference type="NCBI Taxonomy" id="391626"/>
    <lineage>
        <taxon>Bacteria</taxon>
        <taxon>Pseudomonadati</taxon>
        <taxon>Pseudomonadota</taxon>
        <taxon>Alphaproteobacteria</taxon>
        <taxon>Rhodobacterales</taxon>
        <taxon>Roseobacteraceae</taxon>
        <taxon>Octadecabacter</taxon>
    </lineage>
</organism>
<dbReference type="GO" id="GO:0016020">
    <property type="term" value="C:membrane"/>
    <property type="evidence" value="ECO:0007669"/>
    <property type="project" value="UniProtKB-SubCell"/>
</dbReference>
<dbReference type="GO" id="GO:0008610">
    <property type="term" value="P:lipid biosynthetic process"/>
    <property type="evidence" value="ECO:0007669"/>
    <property type="project" value="InterPro"/>
</dbReference>
<evidence type="ECO:0000256" key="4">
    <source>
        <dbReference type="ARBA" id="ARBA00023136"/>
    </source>
</evidence>
<keyword evidence="8" id="KW-1185">Reference proteome</keyword>
<dbReference type="RefSeq" id="WP_015497958.1">
    <property type="nucleotide sequence ID" value="NC_020911.1"/>
</dbReference>
<evidence type="ECO:0000256" key="3">
    <source>
        <dbReference type="ARBA" id="ARBA00022989"/>
    </source>
</evidence>
<keyword evidence="2 5" id="KW-0812">Transmembrane</keyword>
<feature type="transmembrane region" description="Helical" evidence="5">
    <location>
        <begin position="135"/>
        <end position="157"/>
    </location>
</feature>
<name>M9R0X3_9RHOB</name>
<feature type="transmembrane region" description="Helical" evidence="5">
    <location>
        <begin position="77"/>
        <end position="101"/>
    </location>
</feature>
<feature type="transmembrane region" description="Helical" evidence="5">
    <location>
        <begin position="228"/>
        <end position="245"/>
    </location>
</feature>
<dbReference type="KEGG" id="oat:OAN307_c01260"/>
<sequence>MPTDASPPKRQEWNHLPDTPIVVSPLWQWPPKPLAVAKWYFDSWFFITVNLTIVAISFAAFYWASPTLDQTATFSPVWMAAIWLRNAVTVTVLAGVLHLWFHKYAGQGTELKFDPRPFPRNGRMFTFNSQLRDNMFWTIASGVTIWSALECVMWWAMANGYASVITFETNPIWFIAIFFLIPVWESFYFYWMHRFLHTNFMYRFHALHHRNSDIGPWSGMSMHPVEHAFYFGSVLIHFAIASHPVHIIFHLMFYGLLAITSHTGFEGVLFRNKKRLHLGNFHHQIHHRYFECNYGNLDVPWDILFGSWHDGTADGKARLAERLKARKRT</sequence>
<proteinExistence type="predicted"/>
<accession>M9R0X3</accession>
<evidence type="ECO:0000259" key="6">
    <source>
        <dbReference type="Pfam" id="PF04116"/>
    </source>
</evidence>